<dbReference type="NCBIfam" id="TIGR03064">
    <property type="entry name" value="sortase_srtB"/>
    <property type="match status" value="1"/>
</dbReference>
<dbReference type="EC" id="3.4.22.70" evidence="3"/>
<dbReference type="Pfam" id="PF04203">
    <property type="entry name" value="Sortase"/>
    <property type="match status" value="1"/>
</dbReference>
<evidence type="ECO:0000256" key="1">
    <source>
        <dbReference type="ARBA" id="ARBA00022801"/>
    </source>
</evidence>
<dbReference type="GO" id="GO:0016787">
    <property type="term" value="F:hydrolase activity"/>
    <property type="evidence" value="ECO:0007669"/>
    <property type="project" value="UniProtKB-KW"/>
</dbReference>
<evidence type="ECO:0000256" key="2">
    <source>
        <dbReference type="SAM" id="Phobius"/>
    </source>
</evidence>
<feature type="transmembrane region" description="Helical" evidence="2">
    <location>
        <begin position="12"/>
        <end position="34"/>
    </location>
</feature>
<organism evidence="3 4">
    <name type="scientific">Metabacillus niabensis</name>
    <dbReference type="NCBI Taxonomy" id="324854"/>
    <lineage>
        <taxon>Bacteria</taxon>
        <taxon>Bacillati</taxon>
        <taxon>Bacillota</taxon>
        <taxon>Bacilli</taxon>
        <taxon>Bacillales</taxon>
        <taxon>Bacillaceae</taxon>
        <taxon>Metabacillus</taxon>
    </lineage>
</organism>
<dbReference type="Gene3D" id="2.40.260.10">
    <property type="entry name" value="Sortase"/>
    <property type="match status" value="1"/>
</dbReference>
<dbReference type="EMBL" id="JAUSTZ010000005">
    <property type="protein sequence ID" value="MDQ0226356.1"/>
    <property type="molecule type" value="Genomic_DNA"/>
</dbReference>
<gene>
    <name evidence="3" type="ORF">J2S02_002701</name>
</gene>
<keyword evidence="2" id="KW-0472">Membrane</keyword>
<evidence type="ECO:0000313" key="3">
    <source>
        <dbReference type="EMBL" id="MDQ0226356.1"/>
    </source>
</evidence>
<name>A0ABT9Z3D7_9BACI</name>
<dbReference type="Proteomes" id="UP001232245">
    <property type="component" value="Unassembled WGS sequence"/>
</dbReference>
<keyword evidence="2" id="KW-1133">Transmembrane helix</keyword>
<keyword evidence="2" id="KW-0812">Transmembrane</keyword>
<dbReference type="SUPFAM" id="SSF63817">
    <property type="entry name" value="Sortase"/>
    <property type="match status" value="1"/>
</dbReference>
<reference evidence="3 4" key="1">
    <citation type="submission" date="2023-07" db="EMBL/GenBank/DDBJ databases">
        <title>Genomic Encyclopedia of Type Strains, Phase IV (KMG-IV): sequencing the most valuable type-strain genomes for metagenomic binning, comparative biology and taxonomic classification.</title>
        <authorList>
            <person name="Goeker M."/>
        </authorList>
    </citation>
    <scope>NUCLEOTIDE SEQUENCE [LARGE SCALE GENOMIC DNA]</scope>
    <source>
        <strain evidence="3 4">DSM 17723</strain>
    </source>
</reference>
<dbReference type="InterPro" id="IPR023365">
    <property type="entry name" value="Sortase_dom-sf"/>
</dbReference>
<evidence type="ECO:0000313" key="4">
    <source>
        <dbReference type="Proteomes" id="UP001232245"/>
    </source>
</evidence>
<dbReference type="InterPro" id="IPR009835">
    <property type="entry name" value="SrtB"/>
</dbReference>
<comment type="caution">
    <text evidence="3">The sequence shown here is derived from an EMBL/GenBank/DDBJ whole genome shotgun (WGS) entry which is preliminary data.</text>
</comment>
<accession>A0ABT9Z3D7</accession>
<keyword evidence="1 3" id="KW-0378">Hydrolase</keyword>
<keyword evidence="4" id="KW-1185">Reference proteome</keyword>
<dbReference type="InterPro" id="IPR005754">
    <property type="entry name" value="Sortase"/>
</dbReference>
<dbReference type="InterPro" id="IPR015986">
    <property type="entry name" value="SrtB_Firmicute"/>
</dbReference>
<proteinExistence type="predicted"/>
<protein>
    <submittedName>
        <fullName evidence="3">Sortase B</fullName>
        <ecNumber evidence="3">3.4.22.70</ecNumber>
    </submittedName>
</protein>
<dbReference type="CDD" id="cd05826">
    <property type="entry name" value="Sortase_B"/>
    <property type="match status" value="1"/>
</dbReference>
<dbReference type="PIRSF" id="PIRSF030150">
    <property type="entry name" value="UCP030150"/>
    <property type="match status" value="1"/>
</dbReference>
<sequence>MRKRKRLSWIQSLILIICLGTFLFSVIKIATIYYEYSKNEKVMNEIQVEYQEIQQNSEPVAEENQIRSPFQSLLKINPDIVGWLTIDHTKVHYPILQSSDNEYYLKRNYKKEESKAGSIFMDYRNQVDTLNKQTIIYGHEMKDGSMFGQLKKFLDEEFASQNKHFQFNTIYASYDVEVFSAYVTTTDFHYIETDFASDEEYKQYLKVIKENSEVQTNVQVNEKDHIITLSTCNNLSDPDEGRLVVHGKLTKID</sequence>